<dbReference type="AlphaFoldDB" id="A0A0V1APQ3"/>
<keyword evidence="2" id="KW-1185">Reference proteome</keyword>
<name>A0A0V1APQ3_TRIBR</name>
<comment type="caution">
    <text evidence="1">The sequence shown here is derived from an EMBL/GenBank/DDBJ whole genome shotgun (WGS) entry which is preliminary data.</text>
</comment>
<reference evidence="1 2" key="1">
    <citation type="submission" date="2015-01" db="EMBL/GenBank/DDBJ databases">
        <title>Evolution of Trichinella species and genotypes.</title>
        <authorList>
            <person name="Korhonen P.K."/>
            <person name="Edoardo P."/>
            <person name="Giuseppe L.R."/>
            <person name="Gasser R.B."/>
        </authorList>
    </citation>
    <scope>NUCLEOTIDE SEQUENCE [LARGE SCALE GENOMIC DNA]</scope>
    <source>
        <strain evidence="1">ISS120</strain>
    </source>
</reference>
<organism evidence="1 2">
    <name type="scientific">Trichinella britovi</name>
    <name type="common">Parasitic roundworm</name>
    <dbReference type="NCBI Taxonomy" id="45882"/>
    <lineage>
        <taxon>Eukaryota</taxon>
        <taxon>Metazoa</taxon>
        <taxon>Ecdysozoa</taxon>
        <taxon>Nematoda</taxon>
        <taxon>Enoplea</taxon>
        <taxon>Dorylaimia</taxon>
        <taxon>Trichinellida</taxon>
        <taxon>Trichinellidae</taxon>
        <taxon>Trichinella</taxon>
    </lineage>
</organism>
<dbReference type="EMBL" id="JYDI01001757">
    <property type="protein sequence ID" value="KRY26602.1"/>
    <property type="molecule type" value="Genomic_DNA"/>
</dbReference>
<accession>A0A0V1APQ3</accession>
<dbReference type="Proteomes" id="UP000054653">
    <property type="component" value="Unassembled WGS sequence"/>
</dbReference>
<protein>
    <submittedName>
        <fullName evidence="1">Uncharacterized protein</fullName>
    </submittedName>
</protein>
<sequence length="45" mass="5070">LICEVKPCWTALCLITESKAVEERAVSNVSFLQMFDNHLIAGLIY</sequence>
<evidence type="ECO:0000313" key="2">
    <source>
        <dbReference type="Proteomes" id="UP000054653"/>
    </source>
</evidence>
<feature type="non-terminal residue" evidence="1">
    <location>
        <position position="1"/>
    </location>
</feature>
<proteinExistence type="predicted"/>
<gene>
    <name evidence="1" type="ORF">T03_15901</name>
</gene>
<evidence type="ECO:0000313" key="1">
    <source>
        <dbReference type="EMBL" id="KRY26602.1"/>
    </source>
</evidence>